<organism evidence="14 15">
    <name type="scientific">Anopheles stephensi</name>
    <name type="common">Indo-Pakistan malaria mosquito</name>
    <dbReference type="NCBI Taxonomy" id="30069"/>
    <lineage>
        <taxon>Eukaryota</taxon>
        <taxon>Metazoa</taxon>
        <taxon>Ecdysozoa</taxon>
        <taxon>Arthropoda</taxon>
        <taxon>Hexapoda</taxon>
        <taxon>Insecta</taxon>
        <taxon>Pterygota</taxon>
        <taxon>Neoptera</taxon>
        <taxon>Endopterygota</taxon>
        <taxon>Diptera</taxon>
        <taxon>Nematocera</taxon>
        <taxon>Culicoidea</taxon>
        <taxon>Culicidae</taxon>
        <taxon>Anophelinae</taxon>
        <taxon>Anopheles</taxon>
    </lineage>
</organism>
<evidence type="ECO:0000256" key="7">
    <source>
        <dbReference type="ARBA" id="ARBA00022833"/>
    </source>
</evidence>
<dbReference type="SMART" id="SM00385">
    <property type="entry name" value="CYCLIN"/>
    <property type="match status" value="2"/>
</dbReference>
<keyword evidence="15" id="KW-1185">Reference proteome</keyword>
<evidence type="ECO:0000259" key="13">
    <source>
        <dbReference type="PROSITE" id="PS51134"/>
    </source>
</evidence>
<evidence type="ECO:0000256" key="8">
    <source>
        <dbReference type="ARBA" id="ARBA00023015"/>
    </source>
</evidence>
<dbReference type="InterPro" id="IPR000812">
    <property type="entry name" value="TFIIB"/>
</dbReference>
<keyword evidence="10" id="KW-0539">Nucleus</keyword>
<keyword evidence="8" id="KW-0805">Transcription regulation</keyword>
<dbReference type="PROSITE" id="PS51134">
    <property type="entry name" value="ZF_TFIIB"/>
    <property type="match status" value="1"/>
</dbReference>
<evidence type="ECO:0000256" key="12">
    <source>
        <dbReference type="ARBA" id="ARBA00056616"/>
    </source>
</evidence>
<dbReference type="Pfam" id="PF08271">
    <property type="entry name" value="Zn_Ribbon_TF"/>
    <property type="match status" value="1"/>
</dbReference>
<comment type="function">
    <text evidence="12">General factor that plays a major role in the activation of eukaryotic genes transcribed by RNA polymerase II.</text>
</comment>
<dbReference type="CDD" id="cd20552">
    <property type="entry name" value="CYCLIN_TFIIB_rpt2"/>
    <property type="match status" value="1"/>
</dbReference>
<accession>A0A182Y5Q3</accession>
<keyword evidence="7" id="KW-0862">Zinc</keyword>
<dbReference type="PANTHER" id="PTHR11618:SF13">
    <property type="entry name" value="TRANSCRIPTION INITIATION FACTOR IIB"/>
    <property type="match status" value="1"/>
</dbReference>
<proteinExistence type="inferred from homology"/>
<dbReference type="VEuPathDB" id="VectorBase:ASTE010745"/>
<protein>
    <recommendedName>
        <fullName evidence="3">Transcription initiation factor IIB</fullName>
    </recommendedName>
    <alternativeName>
        <fullName evidence="11">General transcription factor TFIIB</fullName>
    </alternativeName>
</protein>
<evidence type="ECO:0000256" key="6">
    <source>
        <dbReference type="ARBA" id="ARBA00022771"/>
    </source>
</evidence>
<dbReference type="SUPFAM" id="SSF57783">
    <property type="entry name" value="Zinc beta-ribbon"/>
    <property type="match status" value="1"/>
</dbReference>
<reference evidence="14" key="2">
    <citation type="submission" date="2020-05" db="UniProtKB">
        <authorList>
            <consortium name="EnsemblMetazoa"/>
        </authorList>
    </citation>
    <scope>IDENTIFICATION</scope>
    <source>
        <strain evidence="14">Indian</strain>
    </source>
</reference>
<comment type="subcellular location">
    <subcellularLocation>
        <location evidence="1">Nucleus</location>
    </subcellularLocation>
</comment>
<dbReference type="InterPro" id="IPR013763">
    <property type="entry name" value="Cyclin-like_dom"/>
</dbReference>
<dbReference type="Gene3D" id="1.10.472.10">
    <property type="entry name" value="Cyclin-like"/>
    <property type="match status" value="2"/>
</dbReference>
<dbReference type="OMA" id="DHDQRMK"/>
<name>A0A182Y5Q3_ANOST</name>
<dbReference type="PANTHER" id="PTHR11618">
    <property type="entry name" value="TRANSCRIPTION INITIATION FACTOR IIB-RELATED"/>
    <property type="match status" value="1"/>
</dbReference>
<evidence type="ECO:0000313" key="14">
    <source>
        <dbReference type="EnsemblMetazoa" id="ASTEI03789-PA"/>
    </source>
</evidence>
<evidence type="ECO:0000313" key="15">
    <source>
        <dbReference type="Proteomes" id="UP000076408"/>
    </source>
</evidence>
<evidence type="ECO:0000256" key="11">
    <source>
        <dbReference type="ARBA" id="ARBA00031706"/>
    </source>
</evidence>
<dbReference type="Gene3D" id="2.20.25.10">
    <property type="match status" value="1"/>
</dbReference>
<keyword evidence="6" id="KW-0863">Zinc-finger</keyword>
<evidence type="ECO:0000256" key="1">
    <source>
        <dbReference type="ARBA" id="ARBA00004123"/>
    </source>
</evidence>
<dbReference type="GO" id="GO:0008270">
    <property type="term" value="F:zinc ion binding"/>
    <property type="evidence" value="ECO:0007669"/>
    <property type="project" value="UniProtKB-KW"/>
</dbReference>
<evidence type="ECO:0000256" key="10">
    <source>
        <dbReference type="ARBA" id="ARBA00023242"/>
    </source>
</evidence>
<dbReference type="GO" id="GO:0097550">
    <property type="term" value="C:transcription preinitiation complex"/>
    <property type="evidence" value="ECO:0007669"/>
    <property type="project" value="TreeGrafter"/>
</dbReference>
<dbReference type="GO" id="GO:0016251">
    <property type="term" value="F:RNA polymerase II general transcription initiation factor activity"/>
    <property type="evidence" value="ECO:0007669"/>
    <property type="project" value="TreeGrafter"/>
</dbReference>
<dbReference type="SUPFAM" id="SSF47954">
    <property type="entry name" value="Cyclin-like"/>
    <property type="match status" value="2"/>
</dbReference>
<dbReference type="InterPro" id="IPR013150">
    <property type="entry name" value="TFIIB_cyclin"/>
</dbReference>
<dbReference type="GO" id="GO:0005634">
    <property type="term" value="C:nucleus"/>
    <property type="evidence" value="ECO:0007669"/>
    <property type="project" value="UniProtKB-SubCell"/>
</dbReference>
<feature type="domain" description="TFIIB-type" evidence="13">
    <location>
        <begin position="12"/>
        <end position="43"/>
    </location>
</feature>
<dbReference type="STRING" id="30069.A0A182Y5Q3"/>
<dbReference type="CDD" id="cd20551">
    <property type="entry name" value="CYCLIN_TFIIB_rpt1"/>
    <property type="match status" value="1"/>
</dbReference>
<dbReference type="Proteomes" id="UP000076408">
    <property type="component" value="Unassembled WGS sequence"/>
</dbReference>
<evidence type="ECO:0000256" key="3">
    <source>
        <dbReference type="ARBA" id="ARBA00013932"/>
    </source>
</evidence>
<evidence type="ECO:0000256" key="9">
    <source>
        <dbReference type="ARBA" id="ARBA00023163"/>
    </source>
</evidence>
<keyword evidence="5" id="KW-0677">Repeat</keyword>
<dbReference type="GO" id="GO:0070897">
    <property type="term" value="P:transcription preinitiation complex assembly"/>
    <property type="evidence" value="ECO:0007669"/>
    <property type="project" value="InterPro"/>
</dbReference>
<dbReference type="PRINTS" id="PR00685">
    <property type="entry name" value="TIFACTORIIB"/>
</dbReference>
<dbReference type="AlphaFoldDB" id="A0A182Y5Q3"/>
<evidence type="ECO:0000256" key="2">
    <source>
        <dbReference type="ARBA" id="ARBA00010857"/>
    </source>
</evidence>
<dbReference type="EnsemblMetazoa" id="ASTEI03789-RA">
    <property type="protein sequence ID" value="ASTEI03789-PA"/>
    <property type="gene ID" value="ASTEI03789"/>
</dbReference>
<dbReference type="VEuPathDB" id="VectorBase:ASTEI20_041204"/>
<keyword evidence="9" id="KW-0804">Transcription</keyword>
<keyword evidence="4" id="KW-0479">Metal-binding</keyword>
<comment type="similarity">
    <text evidence="2">Belongs to the TFIIB family.</text>
</comment>
<reference evidence="15" key="1">
    <citation type="journal article" date="2014" name="Genome Biol.">
        <title>Genome analysis of a major urban malaria vector mosquito, Anopheles stephensi.</title>
        <authorList>
            <person name="Jiang X."/>
            <person name="Peery A."/>
            <person name="Hall A.B."/>
            <person name="Sharma A."/>
            <person name="Chen X.G."/>
            <person name="Waterhouse R.M."/>
            <person name="Komissarov A."/>
            <person name="Riehle M.M."/>
            <person name="Shouche Y."/>
            <person name="Sharakhova M.V."/>
            <person name="Lawson D."/>
            <person name="Pakpour N."/>
            <person name="Arensburger P."/>
            <person name="Davidson V.L."/>
            <person name="Eiglmeier K."/>
            <person name="Emrich S."/>
            <person name="George P."/>
            <person name="Kennedy R.C."/>
            <person name="Mane S.P."/>
            <person name="Maslen G."/>
            <person name="Oringanje C."/>
            <person name="Qi Y."/>
            <person name="Settlage R."/>
            <person name="Tojo M."/>
            <person name="Tubio J.M."/>
            <person name="Unger M.F."/>
            <person name="Wang B."/>
            <person name="Vernick K.D."/>
            <person name="Ribeiro J.M."/>
            <person name="James A.A."/>
            <person name="Michel K."/>
            <person name="Riehle M.A."/>
            <person name="Luckhart S."/>
            <person name="Sharakhov I.V."/>
            <person name="Tu Z."/>
        </authorList>
    </citation>
    <scope>NUCLEOTIDE SEQUENCE [LARGE SCALE GENOMIC DNA]</scope>
    <source>
        <strain evidence="15">Indian</strain>
    </source>
</reference>
<dbReference type="InterPro" id="IPR036915">
    <property type="entry name" value="Cyclin-like_sf"/>
</dbReference>
<sequence>MASHTSCPNQLSKLQCSYHPEANLIDDYHTGDMICGDCGLVVGDRIIDLSNEWRTFSDEKSRSDPCRVGSTDPFLEESDLSTILQCPQGERFNDHTHTKFYKMHTNNSKLVSGFAEISTMADRINAPKSITNHAKNIFKRVQQIKELRHRSIDAKATASLYIACRQEGVARSFKELCAVSSVSKKEIGRCFKLIVKTLATSLDLITSDDFMSRFCTNLRLPMVVQQSATHIAQTAYQLDIVSGLSPISVAAAAIYMASQASESMISNKNIAEIAGVAELTLRKAYKLMLPYAEELFPKDFNYFRHINMLPRS</sequence>
<dbReference type="Pfam" id="PF00382">
    <property type="entry name" value="TFIIB"/>
    <property type="match status" value="2"/>
</dbReference>
<evidence type="ECO:0000256" key="5">
    <source>
        <dbReference type="ARBA" id="ARBA00022737"/>
    </source>
</evidence>
<dbReference type="InterPro" id="IPR013137">
    <property type="entry name" value="Znf_TFIIB"/>
</dbReference>
<evidence type="ECO:0000256" key="4">
    <source>
        <dbReference type="ARBA" id="ARBA00022723"/>
    </source>
</evidence>
<dbReference type="FunFam" id="1.10.472.10:FF:000008">
    <property type="entry name" value="Transcription initiation factor IIB"/>
    <property type="match status" value="1"/>
</dbReference>
<dbReference type="GO" id="GO:0006367">
    <property type="term" value="P:transcription initiation at RNA polymerase II promoter"/>
    <property type="evidence" value="ECO:0007669"/>
    <property type="project" value="TreeGrafter"/>
</dbReference>
<dbReference type="VEuPathDB" id="VectorBase:ASTEI03789"/>
<dbReference type="GO" id="GO:0017025">
    <property type="term" value="F:TBP-class protein binding"/>
    <property type="evidence" value="ECO:0007669"/>
    <property type="project" value="InterPro"/>
</dbReference>
<dbReference type="FunFam" id="1.10.472.10:FF:000019">
    <property type="entry name" value="transcription initiation factor IIB"/>
    <property type="match status" value="1"/>
</dbReference>